<feature type="domain" description="D-isomer specific 2-hydroxyacid dehydrogenase NAD-binding" evidence="3">
    <location>
        <begin position="178"/>
        <end position="282"/>
    </location>
</feature>
<evidence type="ECO:0000256" key="1">
    <source>
        <dbReference type="ARBA" id="ARBA00023002"/>
    </source>
</evidence>
<keyword evidence="5" id="KW-1185">Reference proteome</keyword>
<proteinExistence type="predicted"/>
<dbReference type="Pfam" id="PF02826">
    <property type="entry name" value="2-Hacid_dh_C"/>
    <property type="match status" value="1"/>
</dbReference>
<name>A0ABP0P560_9DINO</name>
<keyword evidence="1" id="KW-0560">Oxidoreductase</keyword>
<dbReference type="PANTHER" id="PTHR43333:SF1">
    <property type="entry name" value="D-ISOMER SPECIFIC 2-HYDROXYACID DEHYDROGENASE NAD-BINDING DOMAIN-CONTAINING PROTEIN"/>
    <property type="match status" value="1"/>
</dbReference>
<dbReference type="InterPro" id="IPR036291">
    <property type="entry name" value="NAD(P)-bd_dom_sf"/>
</dbReference>
<dbReference type="EMBL" id="CAXAMN010022529">
    <property type="protein sequence ID" value="CAK9070627.1"/>
    <property type="molecule type" value="Genomic_DNA"/>
</dbReference>
<evidence type="ECO:0000256" key="2">
    <source>
        <dbReference type="ARBA" id="ARBA00023027"/>
    </source>
</evidence>
<keyword evidence="2" id="KW-0520">NAD</keyword>
<comment type="caution">
    <text evidence="4">The sequence shown here is derived from an EMBL/GenBank/DDBJ whole genome shotgun (WGS) entry which is preliminary data.</text>
</comment>
<dbReference type="Gene3D" id="3.40.50.720">
    <property type="entry name" value="NAD(P)-binding Rossmann-like Domain"/>
    <property type="match status" value="2"/>
</dbReference>
<sequence length="287" mass="30955">MTLVAFISDTKTENGIQLHELATAPNVAGNLISQTGPKRNVVGLFGNSLEEFQSSGRKLEEIEVLVLSVFSGGRAEVISELWPHVKVKWIHCLSAGVDTLVPVLKTLPGALETPLTNAKGAFSRSLAEYSVAAMMYFNKQIPRLQALGRRSTDQGTVDVRGAMRRVAIECATKRSMGRTVDAEELYGKTCGFVGFGDIAQTTAKLCRALGMRVLGWRNRRGLPGEERGPCRGRSQEELADAMFYAGDGPQAKEEVFKQSDFVICSLPGGEATYHACGAADFAVRGPG</sequence>
<reference evidence="4 5" key="1">
    <citation type="submission" date="2024-02" db="EMBL/GenBank/DDBJ databases">
        <authorList>
            <person name="Chen Y."/>
            <person name="Shah S."/>
            <person name="Dougan E. K."/>
            <person name="Thang M."/>
            <person name="Chan C."/>
        </authorList>
    </citation>
    <scope>NUCLEOTIDE SEQUENCE [LARGE SCALE GENOMIC DNA]</scope>
</reference>
<organism evidence="4 5">
    <name type="scientific">Durusdinium trenchii</name>
    <dbReference type="NCBI Taxonomy" id="1381693"/>
    <lineage>
        <taxon>Eukaryota</taxon>
        <taxon>Sar</taxon>
        <taxon>Alveolata</taxon>
        <taxon>Dinophyceae</taxon>
        <taxon>Suessiales</taxon>
        <taxon>Symbiodiniaceae</taxon>
        <taxon>Durusdinium</taxon>
    </lineage>
</organism>
<evidence type="ECO:0000313" key="5">
    <source>
        <dbReference type="Proteomes" id="UP001642484"/>
    </source>
</evidence>
<dbReference type="SUPFAM" id="SSF51735">
    <property type="entry name" value="NAD(P)-binding Rossmann-fold domains"/>
    <property type="match status" value="1"/>
</dbReference>
<evidence type="ECO:0000313" key="4">
    <source>
        <dbReference type="EMBL" id="CAK9070627.1"/>
    </source>
</evidence>
<gene>
    <name evidence="4" type="ORF">CCMP2556_LOCUS34738</name>
</gene>
<evidence type="ECO:0000259" key="3">
    <source>
        <dbReference type="Pfam" id="PF02826"/>
    </source>
</evidence>
<dbReference type="Proteomes" id="UP001642484">
    <property type="component" value="Unassembled WGS sequence"/>
</dbReference>
<accession>A0ABP0P560</accession>
<protein>
    <recommendedName>
        <fullName evidence="3">D-isomer specific 2-hydroxyacid dehydrogenase NAD-binding domain-containing protein</fullName>
    </recommendedName>
</protein>
<dbReference type="InterPro" id="IPR006140">
    <property type="entry name" value="D-isomer_DH_NAD-bd"/>
</dbReference>
<dbReference type="PANTHER" id="PTHR43333">
    <property type="entry name" value="2-HACID_DH_C DOMAIN-CONTAINING PROTEIN"/>
    <property type="match status" value="1"/>
</dbReference>